<accession>A0A1P8WRI2</accession>
<dbReference type="KEGG" id="fmr:Fuma_06337"/>
<sequence length="132" mass="15108">MRRSGDGFTDALFRHLVFAYCQLYQEAYWFDQLENAFTYLELAESDPEAFRTELASVRSEVEEAMGEYFESLNEVAAAIHRLLDDTPFTIDDTIACIAHVWNAHSCNEDPTDFNPREDRILCELLANTATGL</sequence>
<proteinExistence type="predicted"/>
<dbReference type="RefSeq" id="WP_077027646.1">
    <property type="nucleotide sequence ID" value="NZ_CP017641.1"/>
</dbReference>
<gene>
    <name evidence="1" type="ORF">Fuma_06337</name>
</gene>
<dbReference type="AlphaFoldDB" id="A0A1P8WRI2"/>
<evidence type="ECO:0000313" key="1">
    <source>
        <dbReference type="EMBL" id="APZ96664.1"/>
    </source>
</evidence>
<name>A0A1P8WRI2_9PLAN</name>
<dbReference type="Proteomes" id="UP000187735">
    <property type="component" value="Chromosome"/>
</dbReference>
<evidence type="ECO:0000313" key="2">
    <source>
        <dbReference type="Proteomes" id="UP000187735"/>
    </source>
</evidence>
<reference evidence="1 2" key="1">
    <citation type="journal article" date="2016" name="Front. Microbiol.">
        <title>Fuerstia marisgermanicae gen. nov., sp. nov., an Unusual Member of the Phylum Planctomycetes from the German Wadden Sea.</title>
        <authorList>
            <person name="Kohn T."/>
            <person name="Heuer A."/>
            <person name="Jogler M."/>
            <person name="Vollmers J."/>
            <person name="Boedeker C."/>
            <person name="Bunk B."/>
            <person name="Rast P."/>
            <person name="Borchert D."/>
            <person name="Glockner I."/>
            <person name="Freese H.M."/>
            <person name="Klenk H.P."/>
            <person name="Overmann J."/>
            <person name="Kaster A.K."/>
            <person name="Rohde M."/>
            <person name="Wiegand S."/>
            <person name="Jogler C."/>
        </authorList>
    </citation>
    <scope>NUCLEOTIDE SEQUENCE [LARGE SCALE GENOMIC DNA]</scope>
    <source>
        <strain evidence="1 2">NH11</strain>
    </source>
</reference>
<dbReference type="EMBL" id="CP017641">
    <property type="protein sequence ID" value="APZ96664.1"/>
    <property type="molecule type" value="Genomic_DNA"/>
</dbReference>
<organism evidence="1 2">
    <name type="scientific">Fuerstiella marisgermanici</name>
    <dbReference type="NCBI Taxonomy" id="1891926"/>
    <lineage>
        <taxon>Bacteria</taxon>
        <taxon>Pseudomonadati</taxon>
        <taxon>Planctomycetota</taxon>
        <taxon>Planctomycetia</taxon>
        <taxon>Planctomycetales</taxon>
        <taxon>Planctomycetaceae</taxon>
        <taxon>Fuerstiella</taxon>
    </lineage>
</organism>
<dbReference type="OrthoDB" id="7000044at2"/>
<keyword evidence="2" id="KW-1185">Reference proteome</keyword>
<protein>
    <submittedName>
        <fullName evidence="1">Uncharacterized protein</fullName>
    </submittedName>
</protein>